<dbReference type="RefSeq" id="WP_037298056.1">
    <property type="nucleotide sequence ID" value="NZ_ATAX01000017.1"/>
</dbReference>
<dbReference type="InterPro" id="IPR017939">
    <property type="entry name" value="G-Glutamylcylcotransferase"/>
</dbReference>
<protein>
    <submittedName>
        <fullName evidence="5">Gamma-glutamyl cyclotransferase</fullName>
    </submittedName>
</protein>
<organism evidence="5 6">
    <name type="scientific">Ruminococcus flavefaciens 007c</name>
    <dbReference type="NCBI Taxonomy" id="1341157"/>
    <lineage>
        <taxon>Bacteria</taxon>
        <taxon>Bacillati</taxon>
        <taxon>Bacillota</taxon>
        <taxon>Clostridia</taxon>
        <taxon>Eubacteriales</taxon>
        <taxon>Oscillospiraceae</taxon>
        <taxon>Ruminococcus</taxon>
    </lineage>
</organism>
<dbReference type="SUPFAM" id="SSF110857">
    <property type="entry name" value="Gamma-glutamyl cyclotransferase-like"/>
    <property type="match status" value="1"/>
</dbReference>
<feature type="domain" description="Gamma-glutamylcyclotransferase AIG2-like" evidence="4">
    <location>
        <begin position="7"/>
        <end position="114"/>
    </location>
</feature>
<proteinExistence type="predicted"/>
<keyword evidence="6" id="KW-1185">Reference proteome</keyword>
<dbReference type="InterPro" id="IPR009288">
    <property type="entry name" value="AIG2-like_dom"/>
</dbReference>
<comment type="caution">
    <text evidence="5">The sequence shown here is derived from an EMBL/GenBank/DDBJ whole genome shotgun (WGS) entry which is preliminary data.</text>
</comment>
<dbReference type="PANTHER" id="PTHR12935:SF0">
    <property type="entry name" value="GAMMA-GLUTAMYLCYCLOTRANSFERASE"/>
    <property type="match status" value="1"/>
</dbReference>
<dbReference type="InterPro" id="IPR013024">
    <property type="entry name" value="GGCT-like"/>
</dbReference>
<evidence type="ECO:0000259" key="4">
    <source>
        <dbReference type="Pfam" id="PF06094"/>
    </source>
</evidence>
<feature type="active site" description="Proton acceptor" evidence="2">
    <location>
        <position position="78"/>
    </location>
</feature>
<dbReference type="GO" id="GO:0016740">
    <property type="term" value="F:transferase activity"/>
    <property type="evidence" value="ECO:0007669"/>
    <property type="project" value="UniProtKB-KW"/>
</dbReference>
<dbReference type="CDD" id="cd06661">
    <property type="entry name" value="GGCT_like"/>
    <property type="match status" value="1"/>
</dbReference>
<dbReference type="PANTHER" id="PTHR12935">
    <property type="entry name" value="GAMMA-GLUTAMYLCYCLOTRANSFERASE"/>
    <property type="match status" value="1"/>
</dbReference>
<accession>W7UZM5</accession>
<evidence type="ECO:0000313" key="6">
    <source>
        <dbReference type="Proteomes" id="UP000019365"/>
    </source>
</evidence>
<feature type="binding site" evidence="3">
    <location>
        <begin position="6"/>
        <end position="11"/>
    </location>
    <ligand>
        <name>substrate</name>
    </ligand>
</feature>
<evidence type="ECO:0000256" key="3">
    <source>
        <dbReference type="PIRSR" id="PIRSR617939-2"/>
    </source>
</evidence>
<evidence type="ECO:0000313" key="5">
    <source>
        <dbReference type="EMBL" id="EWM54200.1"/>
    </source>
</evidence>
<evidence type="ECO:0000256" key="2">
    <source>
        <dbReference type="PIRSR" id="PIRSR617939-1"/>
    </source>
</evidence>
<dbReference type="GO" id="GO:0003839">
    <property type="term" value="F:gamma-glutamylcyclotransferase activity"/>
    <property type="evidence" value="ECO:0007669"/>
    <property type="project" value="InterPro"/>
</dbReference>
<sequence length="154" mass="17644">MEKKYYLAYGSNLNIRQMRYRCPGAKPIGITVIPDYELLYKGSKTGAYLTIEPKKNGIVPIAVWEVTAADEKRLDAYEGCPTFYYKKEVRLPVKLASGKTKKLTAFVYIMHEERSLGIPSLAYIRTCEEGYRNFGFDTKFLDAAYEISAKEVQR</sequence>
<dbReference type="Gene3D" id="3.10.490.10">
    <property type="entry name" value="Gamma-glutamyl cyclotransferase-like"/>
    <property type="match status" value="1"/>
</dbReference>
<dbReference type="AlphaFoldDB" id="W7UZM5"/>
<dbReference type="Proteomes" id="UP000019365">
    <property type="component" value="Unassembled WGS sequence"/>
</dbReference>
<dbReference type="Pfam" id="PF06094">
    <property type="entry name" value="GGACT"/>
    <property type="match status" value="1"/>
</dbReference>
<dbReference type="OrthoDB" id="158990at2"/>
<dbReference type="InterPro" id="IPR036568">
    <property type="entry name" value="GGCT-like_sf"/>
</dbReference>
<reference evidence="5 6" key="1">
    <citation type="journal article" date="2014" name="PLoS ONE">
        <title>Rumen cellulosomics: divergent fiber-degrading strategies revealed by comparative genome-wide analysis of six ruminococcal strains.</title>
        <authorList>
            <person name="Dassa B."/>
            <person name="Borovok I."/>
            <person name="Ruimy-Israeli V."/>
            <person name="Lamed R."/>
            <person name="Flint H.J."/>
            <person name="Duncan S.H."/>
            <person name="Henrissat B."/>
            <person name="Coutinho P."/>
            <person name="Morrison M."/>
            <person name="Mosoni P."/>
            <person name="Yeoman C.J."/>
            <person name="White B.A."/>
            <person name="Bayer E.A."/>
        </authorList>
    </citation>
    <scope>NUCLEOTIDE SEQUENCE [LARGE SCALE GENOMIC DNA]</scope>
    <source>
        <strain evidence="5 6">007c</strain>
    </source>
</reference>
<keyword evidence="5" id="KW-0808">Transferase</keyword>
<keyword evidence="1" id="KW-0456">Lyase</keyword>
<dbReference type="PATRIC" id="fig|1341157.4.peg.1178"/>
<dbReference type="EMBL" id="ATAX01000017">
    <property type="protein sequence ID" value="EWM54200.1"/>
    <property type="molecule type" value="Genomic_DNA"/>
</dbReference>
<evidence type="ECO:0000256" key="1">
    <source>
        <dbReference type="ARBA" id="ARBA00023239"/>
    </source>
</evidence>
<dbReference type="eggNOG" id="COG2105">
    <property type="taxonomic scope" value="Bacteria"/>
</dbReference>
<gene>
    <name evidence="5" type="ORF">RF007C_02695</name>
</gene>
<name>W7UZM5_RUMFL</name>